<keyword evidence="3" id="KW-1185">Reference proteome</keyword>
<name>A0A0K1PZ37_9BACT</name>
<evidence type="ECO:0000256" key="1">
    <source>
        <dbReference type="SAM" id="SignalP"/>
    </source>
</evidence>
<gene>
    <name evidence="2" type="ORF">AKJ09_05411</name>
</gene>
<dbReference type="RefSeq" id="WP_146649761.1">
    <property type="nucleotide sequence ID" value="NZ_CP012333.1"/>
</dbReference>
<dbReference type="Proteomes" id="UP000064967">
    <property type="component" value="Chromosome"/>
</dbReference>
<sequence>MKRLAASPIRYVALAVPFAVVLAAASCSDDGRVVVGGIGPTPEAGTSGPAFVEPGEEAGSAPILMCVSTECPAPYADCPTSTHRCGTHLGDDPNNCGACGRKCPDDPVLQALQSGGIGTMNLVWDCVEGKCSARCHDPLANCNGHLEDGCEVDVTCDPENCGACGNKCAPGQACVFGTCGCPNGLTACGPGQCDGAQCADTSTDFFNCGTCGNVCNVRPPDLDLKEHMDWGCSEGSCKVVCASDWSECDHDIDNGCETNITTKENCGACGHACKDTESCIQKRCVCDPTKTNCCENSQVVCDGACVALSSNPDNCGACGNKCPGPPVDGGGSGNVQVTCVQGKCGFACDPGYSDCNQDLTDGCEAWLRFDANNCGACGTACAPGQPCVEGVCATEPCDGGPTTSR</sequence>
<dbReference type="OrthoDB" id="5492401at2"/>
<keyword evidence="1" id="KW-0732">Signal</keyword>
<dbReference type="AlphaFoldDB" id="A0A0K1PZ37"/>
<organism evidence="2 3">
    <name type="scientific">Labilithrix luteola</name>
    <dbReference type="NCBI Taxonomy" id="1391654"/>
    <lineage>
        <taxon>Bacteria</taxon>
        <taxon>Pseudomonadati</taxon>
        <taxon>Myxococcota</taxon>
        <taxon>Polyangia</taxon>
        <taxon>Polyangiales</taxon>
        <taxon>Labilitrichaceae</taxon>
        <taxon>Labilithrix</taxon>
    </lineage>
</organism>
<dbReference type="PROSITE" id="PS51257">
    <property type="entry name" value="PROKAR_LIPOPROTEIN"/>
    <property type="match status" value="1"/>
</dbReference>
<dbReference type="STRING" id="1391654.AKJ09_05411"/>
<protein>
    <submittedName>
        <fullName evidence="2">Tryptophan synthase alpha chain</fullName>
    </submittedName>
</protein>
<dbReference type="EMBL" id="CP012333">
    <property type="protein sequence ID" value="AKU98747.1"/>
    <property type="molecule type" value="Genomic_DNA"/>
</dbReference>
<evidence type="ECO:0000313" key="2">
    <source>
        <dbReference type="EMBL" id="AKU98747.1"/>
    </source>
</evidence>
<feature type="chain" id="PRO_5005466857" evidence="1">
    <location>
        <begin position="24"/>
        <end position="405"/>
    </location>
</feature>
<proteinExistence type="predicted"/>
<feature type="signal peptide" evidence="1">
    <location>
        <begin position="1"/>
        <end position="23"/>
    </location>
</feature>
<accession>A0A0K1PZ37</accession>
<reference evidence="2 3" key="1">
    <citation type="submission" date="2015-08" db="EMBL/GenBank/DDBJ databases">
        <authorList>
            <person name="Babu N.S."/>
            <person name="Beckwith C.J."/>
            <person name="Beseler K.G."/>
            <person name="Brison A."/>
            <person name="Carone J.V."/>
            <person name="Caskin T.P."/>
            <person name="Diamond M."/>
            <person name="Durham M.E."/>
            <person name="Foxe J.M."/>
            <person name="Go M."/>
            <person name="Henderson B.A."/>
            <person name="Jones I.B."/>
            <person name="McGettigan J.A."/>
            <person name="Micheletti S.J."/>
            <person name="Nasrallah M.E."/>
            <person name="Ortiz D."/>
            <person name="Piller C.R."/>
            <person name="Privatt S.R."/>
            <person name="Schneider S.L."/>
            <person name="Sharp S."/>
            <person name="Smith T.C."/>
            <person name="Stanton J.D."/>
            <person name="Ullery H.E."/>
            <person name="Wilson R.J."/>
            <person name="Serrano M.G."/>
            <person name="Buck G."/>
            <person name="Lee V."/>
            <person name="Wang Y."/>
            <person name="Carvalho R."/>
            <person name="Voegtly L."/>
            <person name="Shi R."/>
            <person name="Duckworth R."/>
            <person name="Johnson A."/>
            <person name="Loviza R."/>
            <person name="Walstead R."/>
            <person name="Shah Z."/>
            <person name="Kiflezghi M."/>
            <person name="Wade K."/>
            <person name="Ball S.L."/>
            <person name="Bradley K.W."/>
            <person name="Asai D.J."/>
            <person name="Bowman C.A."/>
            <person name="Russell D.A."/>
            <person name="Pope W.H."/>
            <person name="Jacobs-Sera D."/>
            <person name="Hendrix R.W."/>
            <person name="Hatfull G.F."/>
        </authorList>
    </citation>
    <scope>NUCLEOTIDE SEQUENCE [LARGE SCALE GENOMIC DNA]</scope>
    <source>
        <strain evidence="2 3">DSM 27648</strain>
    </source>
</reference>
<dbReference type="KEGG" id="llu:AKJ09_05411"/>
<evidence type="ECO:0000313" key="3">
    <source>
        <dbReference type="Proteomes" id="UP000064967"/>
    </source>
</evidence>